<evidence type="ECO:0000256" key="3">
    <source>
        <dbReference type="ARBA" id="ARBA00004406"/>
    </source>
</evidence>
<name>A0A7R9EIY5_9NEOP</name>
<dbReference type="InterPro" id="IPR001128">
    <property type="entry name" value="Cyt_P450"/>
</dbReference>
<reference evidence="15" key="1">
    <citation type="submission" date="2020-11" db="EMBL/GenBank/DDBJ databases">
        <authorList>
            <person name="Tran Van P."/>
        </authorList>
    </citation>
    <scope>NUCLEOTIDE SEQUENCE</scope>
</reference>
<dbReference type="InterPro" id="IPR017972">
    <property type="entry name" value="Cyt_P450_CS"/>
</dbReference>
<dbReference type="InterPro" id="IPR050196">
    <property type="entry name" value="Cytochrome_P450_Monoox"/>
</dbReference>
<evidence type="ECO:0008006" key="16">
    <source>
        <dbReference type="Google" id="ProtNLM"/>
    </source>
</evidence>
<dbReference type="InterPro" id="IPR002401">
    <property type="entry name" value="Cyt_P450_E_grp-I"/>
</dbReference>
<comment type="cofactor">
    <cofactor evidence="1 13">
        <name>heme</name>
        <dbReference type="ChEBI" id="CHEBI:30413"/>
    </cofactor>
</comment>
<keyword evidence="7" id="KW-0256">Endoplasmic reticulum</keyword>
<dbReference type="SUPFAM" id="SSF48264">
    <property type="entry name" value="Cytochrome P450"/>
    <property type="match status" value="1"/>
</dbReference>
<dbReference type="EMBL" id="OB798375">
    <property type="protein sequence ID" value="CAD7434858.1"/>
    <property type="molecule type" value="Genomic_DNA"/>
</dbReference>
<keyword evidence="11 14" id="KW-0503">Monooxygenase</keyword>
<evidence type="ECO:0000256" key="11">
    <source>
        <dbReference type="ARBA" id="ARBA00023033"/>
    </source>
</evidence>
<accession>A0A7R9EIY5</accession>
<keyword evidence="8" id="KW-0492">Microsome</keyword>
<gene>
    <name evidence="15" type="ORF">TMSB3V08_LOCUS11508</name>
</gene>
<dbReference type="GO" id="GO:0005789">
    <property type="term" value="C:endoplasmic reticulum membrane"/>
    <property type="evidence" value="ECO:0007669"/>
    <property type="project" value="UniProtKB-SubCell"/>
</dbReference>
<dbReference type="GO" id="GO:0016705">
    <property type="term" value="F:oxidoreductase activity, acting on paired donors, with incorporation or reduction of molecular oxygen"/>
    <property type="evidence" value="ECO:0007669"/>
    <property type="project" value="InterPro"/>
</dbReference>
<dbReference type="InterPro" id="IPR036396">
    <property type="entry name" value="Cyt_P450_sf"/>
</dbReference>
<proteinExistence type="inferred from homology"/>
<dbReference type="PANTHER" id="PTHR24291:SF189">
    <property type="entry name" value="CYTOCHROME P450 4C3-RELATED"/>
    <property type="match status" value="1"/>
</dbReference>
<feature type="binding site" description="axial binding residue" evidence="13">
    <location>
        <position position="250"/>
    </location>
    <ligand>
        <name>heme</name>
        <dbReference type="ChEBI" id="CHEBI:30413"/>
    </ligand>
    <ligandPart>
        <name>Fe</name>
        <dbReference type="ChEBI" id="CHEBI:18248"/>
    </ligandPart>
</feature>
<dbReference type="GO" id="GO:0020037">
    <property type="term" value="F:heme binding"/>
    <property type="evidence" value="ECO:0007669"/>
    <property type="project" value="InterPro"/>
</dbReference>
<dbReference type="PROSITE" id="PS00086">
    <property type="entry name" value="CYTOCHROME_P450"/>
    <property type="match status" value="1"/>
</dbReference>
<evidence type="ECO:0000256" key="13">
    <source>
        <dbReference type="PIRSR" id="PIRSR602401-1"/>
    </source>
</evidence>
<dbReference type="GO" id="GO:0004497">
    <property type="term" value="F:monooxygenase activity"/>
    <property type="evidence" value="ECO:0007669"/>
    <property type="project" value="UniProtKB-KW"/>
</dbReference>
<dbReference type="AlphaFoldDB" id="A0A7R9EIY5"/>
<evidence type="ECO:0000256" key="2">
    <source>
        <dbReference type="ARBA" id="ARBA00004174"/>
    </source>
</evidence>
<keyword evidence="12" id="KW-0472">Membrane</keyword>
<evidence type="ECO:0000313" key="15">
    <source>
        <dbReference type="EMBL" id="CAD7434858.1"/>
    </source>
</evidence>
<keyword evidence="10 13" id="KW-0408">Iron</keyword>
<keyword evidence="5 13" id="KW-0349">Heme</keyword>
<evidence type="ECO:0000256" key="4">
    <source>
        <dbReference type="ARBA" id="ARBA00010617"/>
    </source>
</evidence>
<protein>
    <recommendedName>
        <fullName evidence="16">Cytochrome P450</fullName>
    </recommendedName>
</protein>
<dbReference type="Gene3D" id="1.10.630.10">
    <property type="entry name" value="Cytochrome P450"/>
    <property type="match status" value="1"/>
</dbReference>
<organism evidence="15">
    <name type="scientific">Timema monikensis</name>
    <dbReference type="NCBI Taxonomy" id="170555"/>
    <lineage>
        <taxon>Eukaryota</taxon>
        <taxon>Metazoa</taxon>
        <taxon>Ecdysozoa</taxon>
        <taxon>Arthropoda</taxon>
        <taxon>Hexapoda</taxon>
        <taxon>Insecta</taxon>
        <taxon>Pterygota</taxon>
        <taxon>Neoptera</taxon>
        <taxon>Polyneoptera</taxon>
        <taxon>Phasmatodea</taxon>
        <taxon>Timematodea</taxon>
        <taxon>Timematoidea</taxon>
        <taxon>Timematidae</taxon>
        <taxon>Timema</taxon>
    </lineage>
</organism>
<keyword evidence="6 13" id="KW-0479">Metal-binding</keyword>
<evidence type="ECO:0000256" key="10">
    <source>
        <dbReference type="ARBA" id="ARBA00023004"/>
    </source>
</evidence>
<evidence type="ECO:0000256" key="9">
    <source>
        <dbReference type="ARBA" id="ARBA00023002"/>
    </source>
</evidence>
<evidence type="ECO:0000256" key="7">
    <source>
        <dbReference type="ARBA" id="ARBA00022824"/>
    </source>
</evidence>
<dbReference type="Pfam" id="PF00067">
    <property type="entry name" value="p450"/>
    <property type="match status" value="1"/>
</dbReference>
<comment type="subcellular location">
    <subcellularLocation>
        <location evidence="3">Endoplasmic reticulum membrane</location>
        <topology evidence="3">Peripheral membrane protein</topology>
    </subcellularLocation>
    <subcellularLocation>
        <location evidence="2">Microsome membrane</location>
        <topology evidence="2">Peripheral membrane protein</topology>
    </subcellularLocation>
</comment>
<evidence type="ECO:0000256" key="12">
    <source>
        <dbReference type="ARBA" id="ARBA00023136"/>
    </source>
</evidence>
<comment type="similarity">
    <text evidence="4 14">Belongs to the cytochrome P450 family.</text>
</comment>
<keyword evidence="9 14" id="KW-0560">Oxidoreductase</keyword>
<evidence type="ECO:0000256" key="6">
    <source>
        <dbReference type="ARBA" id="ARBA00022723"/>
    </source>
</evidence>
<dbReference type="PRINTS" id="PR00463">
    <property type="entry name" value="EP450I"/>
</dbReference>
<evidence type="ECO:0000256" key="8">
    <source>
        <dbReference type="ARBA" id="ARBA00022848"/>
    </source>
</evidence>
<sequence>MGISINAQDGGSADFVEATKVIADAIICRNFKPWLQPEIFFRMSPTGRRHAKALEVLHGLTEKVIQTRKAEYLSKHNSKQGDPSENENDIGAKKRRAFLDMLLESMQDGNMMCDAELREEVDTFMFEGHDTTASGVSFTLSSLSMYQDIQEKVVEELNSIFGDSDRNATYRDIQEMKYLEMVIKETQRLFPNGYIIPKGANVTLAPILMHRDPNFYPDPERFNPERFSPENSLGRHPYQFISFSAGARNCIGQKFAILEMKSTVSKVLRNYRLLPGSTTNKMEELVGVLVLKNINGMKLKLLPRKLQKS</sequence>
<dbReference type="PANTHER" id="PTHR24291">
    <property type="entry name" value="CYTOCHROME P450 FAMILY 4"/>
    <property type="match status" value="1"/>
</dbReference>
<dbReference type="PRINTS" id="PR00385">
    <property type="entry name" value="P450"/>
</dbReference>
<evidence type="ECO:0000256" key="1">
    <source>
        <dbReference type="ARBA" id="ARBA00001971"/>
    </source>
</evidence>
<evidence type="ECO:0000256" key="5">
    <source>
        <dbReference type="ARBA" id="ARBA00022617"/>
    </source>
</evidence>
<dbReference type="GO" id="GO:0005506">
    <property type="term" value="F:iron ion binding"/>
    <property type="evidence" value="ECO:0007669"/>
    <property type="project" value="InterPro"/>
</dbReference>
<evidence type="ECO:0000256" key="14">
    <source>
        <dbReference type="RuleBase" id="RU000461"/>
    </source>
</evidence>